<dbReference type="InterPro" id="IPR011990">
    <property type="entry name" value="TPR-like_helical_dom_sf"/>
</dbReference>
<dbReference type="PROSITE" id="PS50109">
    <property type="entry name" value="HIS_KIN"/>
    <property type="match status" value="1"/>
</dbReference>
<dbReference type="Gene3D" id="1.10.287.130">
    <property type="match status" value="1"/>
</dbReference>
<dbReference type="EC" id="2.7.13.3" evidence="2"/>
<dbReference type="GO" id="GO:0016301">
    <property type="term" value="F:kinase activity"/>
    <property type="evidence" value="ECO:0007669"/>
    <property type="project" value="UniProtKB-KW"/>
</dbReference>
<evidence type="ECO:0000256" key="2">
    <source>
        <dbReference type="ARBA" id="ARBA00012438"/>
    </source>
</evidence>
<evidence type="ECO:0000256" key="3">
    <source>
        <dbReference type="SAM" id="Coils"/>
    </source>
</evidence>
<dbReference type="InterPro" id="IPR005467">
    <property type="entry name" value="His_kinase_dom"/>
</dbReference>
<dbReference type="SUPFAM" id="SSF47384">
    <property type="entry name" value="Homodimeric domain of signal transducing histidine kinase"/>
    <property type="match status" value="1"/>
</dbReference>
<dbReference type="SUPFAM" id="SSF48452">
    <property type="entry name" value="TPR-like"/>
    <property type="match status" value="2"/>
</dbReference>
<dbReference type="SUPFAM" id="SSF55874">
    <property type="entry name" value="ATPase domain of HSP90 chaperone/DNA topoisomerase II/histidine kinase"/>
    <property type="match status" value="1"/>
</dbReference>
<dbReference type="InterPro" id="IPR052023">
    <property type="entry name" value="Histidine_kinase_KdpD"/>
</dbReference>
<evidence type="ECO:0000259" key="5">
    <source>
        <dbReference type="PROSITE" id="PS50109"/>
    </source>
</evidence>
<dbReference type="EMBL" id="JAEHFY010000027">
    <property type="protein sequence ID" value="MBK0384317.1"/>
    <property type="molecule type" value="Genomic_DNA"/>
</dbReference>
<dbReference type="Gene3D" id="1.25.40.10">
    <property type="entry name" value="Tetratricopeptide repeat domain"/>
    <property type="match status" value="2"/>
</dbReference>
<dbReference type="InterPro" id="IPR003661">
    <property type="entry name" value="HisK_dim/P_dom"/>
</dbReference>
<keyword evidence="4" id="KW-0472">Membrane</keyword>
<keyword evidence="6" id="KW-0418">Kinase</keyword>
<comment type="catalytic activity">
    <reaction evidence="1">
        <text>ATP + protein L-histidine = ADP + protein N-phospho-L-histidine.</text>
        <dbReference type="EC" id="2.7.13.3"/>
    </reaction>
</comment>
<evidence type="ECO:0000313" key="6">
    <source>
        <dbReference type="EMBL" id="MBK0384317.1"/>
    </source>
</evidence>
<organism evidence="6 7">
    <name type="scientific">Pedobacter segetis</name>
    <dbReference type="NCBI Taxonomy" id="2793069"/>
    <lineage>
        <taxon>Bacteria</taxon>
        <taxon>Pseudomonadati</taxon>
        <taxon>Bacteroidota</taxon>
        <taxon>Sphingobacteriia</taxon>
        <taxon>Sphingobacteriales</taxon>
        <taxon>Sphingobacteriaceae</taxon>
        <taxon>Pedobacter</taxon>
    </lineage>
</organism>
<sequence>MKFKLFFFFTWFLPSFLFCQTNRYTKLTSIKSRCDAILAAFTGKPETFDELIKEGTEGLKFTAPIDHEFRFSFYQSIGNGYYYKQNFKLAAFNFEQAYKEAAEAKLTEKSLKPLGNLVSIYHYLGLQNKADRAAQQLKEFVENIDTLKNKSDVYYNLGLYNQQQKFYYSIALDNFLKSVQLHKPIADTTKILKKKLDYGTKLMMVSEIYLQLKQPQKALDYLNEVKPFLNLSSIVDISAYGKFIRAYSQLNNKAAALKYYSLLHRSEAAKNGKWSELVSSNLEIAGLALKTRDFKTAKLYLDKAVKQSGIDNLEILTSSVNLSYGNYYSDLKKYEQAIKYYQMAEHGSKLYNQEQYADLLKSITSAHILLGNKKQASVYFTKYLTVSDSLNQRKISLNLAEMEARFQNKSKQQKIVVLDKENQIKARQLYEEKKTRWLLVGGALLLMVALFSIYSNYRNIKKTNLLLDNKNKELDILNEKLTEANQTKAKLFSIISHDLRNPISQLFTFLKIQQKQNAFFDEKEREKHQEMLLQSSSQLLESMEDVLLWSKSQMENFELEKELVKIEGIYEDVGNFIGHQALQKAIVLEIGKLDYKEFFTDYNLLHIVLRNILQNAVLNSPIGSKIFLDTYLKDGKPTISFTNMVSKPLVMGNANDIANGLKIKSSANGYGLTIIKDLAEKLDAEVKISTIDQNKYLIELLFQTG</sequence>
<feature type="domain" description="Histidine kinase" evidence="5">
    <location>
        <begin position="494"/>
        <end position="704"/>
    </location>
</feature>
<comment type="caution">
    <text evidence="6">The sequence shown here is derived from an EMBL/GenBank/DDBJ whole genome shotgun (WGS) entry which is preliminary data.</text>
</comment>
<dbReference type="Pfam" id="PF13181">
    <property type="entry name" value="TPR_8"/>
    <property type="match status" value="1"/>
</dbReference>
<evidence type="ECO:0000256" key="1">
    <source>
        <dbReference type="ARBA" id="ARBA00000085"/>
    </source>
</evidence>
<feature type="transmembrane region" description="Helical" evidence="4">
    <location>
        <begin position="437"/>
        <end position="457"/>
    </location>
</feature>
<dbReference type="Proteomes" id="UP000660024">
    <property type="component" value="Unassembled WGS sequence"/>
</dbReference>
<gene>
    <name evidence="6" type="ORF">I5M32_15220</name>
</gene>
<dbReference type="PANTHER" id="PTHR45569">
    <property type="entry name" value="SENSOR PROTEIN KDPD"/>
    <property type="match status" value="1"/>
</dbReference>
<dbReference type="InterPro" id="IPR036097">
    <property type="entry name" value="HisK_dim/P_sf"/>
</dbReference>
<dbReference type="SMART" id="SM00388">
    <property type="entry name" value="HisKA"/>
    <property type="match status" value="1"/>
</dbReference>
<keyword evidence="7" id="KW-1185">Reference proteome</keyword>
<dbReference type="InterPro" id="IPR036890">
    <property type="entry name" value="HATPase_C_sf"/>
</dbReference>
<proteinExistence type="predicted"/>
<dbReference type="PANTHER" id="PTHR45569:SF1">
    <property type="entry name" value="SENSOR PROTEIN KDPD"/>
    <property type="match status" value="1"/>
</dbReference>
<name>A0ABS1BN40_9SPHI</name>
<reference evidence="6 7" key="1">
    <citation type="submission" date="2020-12" db="EMBL/GenBank/DDBJ databases">
        <title>Bacterial novel species Pedobacter sp. SD-b isolated from soil.</title>
        <authorList>
            <person name="Jung H.-Y."/>
        </authorList>
    </citation>
    <scope>NUCLEOTIDE SEQUENCE [LARGE SCALE GENOMIC DNA]</scope>
    <source>
        <strain evidence="6 7">SD-b</strain>
    </source>
</reference>
<keyword evidence="4" id="KW-0812">Transmembrane</keyword>
<keyword evidence="4" id="KW-1133">Transmembrane helix</keyword>
<feature type="coiled-coil region" evidence="3">
    <location>
        <begin position="123"/>
        <end position="150"/>
    </location>
</feature>
<dbReference type="RefSeq" id="WP_200587882.1">
    <property type="nucleotide sequence ID" value="NZ_JAEHFY010000027.1"/>
</dbReference>
<evidence type="ECO:0000256" key="4">
    <source>
        <dbReference type="SAM" id="Phobius"/>
    </source>
</evidence>
<dbReference type="Gene3D" id="3.30.565.10">
    <property type="entry name" value="Histidine kinase-like ATPase, C-terminal domain"/>
    <property type="match status" value="1"/>
</dbReference>
<feature type="coiled-coil region" evidence="3">
    <location>
        <begin position="460"/>
        <end position="487"/>
    </location>
</feature>
<keyword evidence="6" id="KW-0808">Transferase</keyword>
<protein>
    <recommendedName>
        <fullName evidence="2">histidine kinase</fullName>
        <ecNumber evidence="2">2.7.13.3</ecNumber>
    </recommendedName>
</protein>
<keyword evidence="3" id="KW-0175">Coiled coil</keyword>
<accession>A0ABS1BN40</accession>
<dbReference type="CDD" id="cd00082">
    <property type="entry name" value="HisKA"/>
    <property type="match status" value="1"/>
</dbReference>
<dbReference type="InterPro" id="IPR019734">
    <property type="entry name" value="TPR_rpt"/>
</dbReference>
<evidence type="ECO:0000313" key="7">
    <source>
        <dbReference type="Proteomes" id="UP000660024"/>
    </source>
</evidence>
<dbReference type="Pfam" id="PF00512">
    <property type="entry name" value="HisKA"/>
    <property type="match status" value="1"/>
</dbReference>